<dbReference type="AlphaFoldDB" id="A0A9P4YQ96"/>
<evidence type="ECO:0000313" key="8">
    <source>
        <dbReference type="Proteomes" id="UP000749293"/>
    </source>
</evidence>
<dbReference type="PANTHER" id="PTHR11040">
    <property type="entry name" value="ZINC/IRON TRANSPORTER"/>
    <property type="match status" value="1"/>
</dbReference>
<keyword evidence="3 6" id="KW-1133">Transmembrane helix</keyword>
<feature type="transmembrane region" description="Helical" evidence="6">
    <location>
        <begin position="21"/>
        <end position="41"/>
    </location>
</feature>
<reference evidence="7" key="1">
    <citation type="submission" date="2020-03" db="EMBL/GenBank/DDBJ databases">
        <title>Site-based positive gene gene selection in Geosmithia morbida across the United States reveals a broad range of putative effectors and factors for local host and environmental adapation.</title>
        <authorList>
            <person name="Onufrak A."/>
            <person name="Murdoch R.W."/>
            <person name="Gazis R."/>
            <person name="Huff M."/>
            <person name="Staton M."/>
            <person name="Klingeman W."/>
            <person name="Hadziabdic D."/>
        </authorList>
    </citation>
    <scope>NUCLEOTIDE SEQUENCE</scope>
    <source>
        <strain evidence="7">1262</strain>
    </source>
</reference>
<evidence type="ECO:0000256" key="1">
    <source>
        <dbReference type="ARBA" id="ARBA00004141"/>
    </source>
</evidence>
<name>A0A9P4YQ96_9HYPO</name>
<keyword evidence="8" id="KW-1185">Reference proteome</keyword>
<accession>A0A9P4YQ96</accession>
<dbReference type="Proteomes" id="UP000749293">
    <property type="component" value="Unassembled WGS sequence"/>
</dbReference>
<dbReference type="EMBL" id="JAANYQ010000013">
    <property type="protein sequence ID" value="KAF4121146.1"/>
    <property type="molecule type" value="Genomic_DNA"/>
</dbReference>
<organism evidence="7 8">
    <name type="scientific">Geosmithia morbida</name>
    <dbReference type="NCBI Taxonomy" id="1094350"/>
    <lineage>
        <taxon>Eukaryota</taxon>
        <taxon>Fungi</taxon>
        <taxon>Dikarya</taxon>
        <taxon>Ascomycota</taxon>
        <taxon>Pezizomycotina</taxon>
        <taxon>Sordariomycetes</taxon>
        <taxon>Hypocreomycetidae</taxon>
        <taxon>Hypocreales</taxon>
        <taxon>Bionectriaceae</taxon>
        <taxon>Geosmithia</taxon>
    </lineage>
</organism>
<keyword evidence="4 6" id="KW-0472">Membrane</keyword>
<comment type="subcellular location">
    <subcellularLocation>
        <location evidence="1">Membrane</location>
        <topology evidence="1">Multi-pass membrane protein</topology>
    </subcellularLocation>
</comment>
<sequence>MLPESKSYLKRDGWSDQPAGLIMMVGFIAGFFGIQTISRLLHRYIPSHVVDCTHSHAAQSHNHGHGEPTVKDTVPSSERSRTLSRPSRPRHRRGHPSNNGSIHQSVESTPLLGNGSATTRNNSRPGTSHMHMPPTPSTSTGVLPTAELLSDADRRPSMLLMQSRVMSFVKDTKSNCDAQGSCYGFTDPCGQECYKHLHGPRHEQTTVLRSGLEQQCDAGAGAGAGAGTGDNNSVFCTSRATSRDPLEGTGAQSRYADEDDSSFSSSSYLRGDDGRDDDHHHSHDDQDPESQHHHHVPTNAFLSIGLQTSMAIALHKLPEGFITYATNHANPSLGFNVFMALFIHNISEGFAMALPLYMALRSRWRAMLWSTLLGGLSQPFGAGLAALWFRFATRHAEPDPVVYACLFAVTAGIMVSVALQLFIESLSLNHDRNLCSFFGFLGMVLLGVSNALFSSH</sequence>
<feature type="compositionally biased region" description="Polar residues" evidence="5">
    <location>
        <begin position="98"/>
        <end position="108"/>
    </location>
</feature>
<feature type="transmembrane region" description="Helical" evidence="6">
    <location>
        <begin position="333"/>
        <end position="354"/>
    </location>
</feature>
<dbReference type="PANTHER" id="PTHR11040:SF210">
    <property type="entry name" value="ZINC-REGULATED TRANSPORTER 3"/>
    <property type="match status" value="1"/>
</dbReference>
<evidence type="ECO:0000313" key="7">
    <source>
        <dbReference type="EMBL" id="KAF4121146.1"/>
    </source>
</evidence>
<evidence type="ECO:0000256" key="2">
    <source>
        <dbReference type="ARBA" id="ARBA00022692"/>
    </source>
</evidence>
<feature type="transmembrane region" description="Helical" evidence="6">
    <location>
        <begin position="366"/>
        <end position="389"/>
    </location>
</feature>
<evidence type="ECO:0000256" key="6">
    <source>
        <dbReference type="SAM" id="Phobius"/>
    </source>
</evidence>
<protein>
    <submittedName>
        <fullName evidence="7">Zinc transporter, ZIP family</fullName>
    </submittedName>
</protein>
<feature type="region of interest" description="Disordered" evidence="5">
    <location>
        <begin position="56"/>
        <end position="143"/>
    </location>
</feature>
<dbReference type="Pfam" id="PF02535">
    <property type="entry name" value="Zip"/>
    <property type="match status" value="1"/>
</dbReference>
<feature type="compositionally biased region" description="Basic and acidic residues" evidence="5">
    <location>
        <begin position="270"/>
        <end position="291"/>
    </location>
</feature>
<feature type="transmembrane region" description="Helical" evidence="6">
    <location>
        <begin position="401"/>
        <end position="422"/>
    </location>
</feature>
<keyword evidence="2 6" id="KW-0812">Transmembrane</keyword>
<proteinExistence type="predicted"/>
<gene>
    <name evidence="7" type="ORF">GMORB2_2108</name>
</gene>
<evidence type="ECO:0000256" key="5">
    <source>
        <dbReference type="SAM" id="MobiDB-lite"/>
    </source>
</evidence>
<feature type="compositionally biased region" description="Polar residues" evidence="5">
    <location>
        <begin position="115"/>
        <end position="126"/>
    </location>
</feature>
<dbReference type="OrthoDB" id="262547at2759"/>
<dbReference type="RefSeq" id="XP_035319798.1">
    <property type="nucleotide sequence ID" value="XM_035464088.1"/>
</dbReference>
<feature type="region of interest" description="Disordered" evidence="5">
    <location>
        <begin position="236"/>
        <end position="294"/>
    </location>
</feature>
<dbReference type="GeneID" id="55968338"/>
<dbReference type="InterPro" id="IPR003689">
    <property type="entry name" value="ZIP"/>
</dbReference>
<evidence type="ECO:0000256" key="4">
    <source>
        <dbReference type="ARBA" id="ARBA00023136"/>
    </source>
</evidence>
<dbReference type="GO" id="GO:0016020">
    <property type="term" value="C:membrane"/>
    <property type="evidence" value="ECO:0007669"/>
    <property type="project" value="UniProtKB-SubCell"/>
</dbReference>
<feature type="transmembrane region" description="Helical" evidence="6">
    <location>
        <begin position="434"/>
        <end position="453"/>
    </location>
</feature>
<dbReference type="GO" id="GO:0005385">
    <property type="term" value="F:zinc ion transmembrane transporter activity"/>
    <property type="evidence" value="ECO:0007669"/>
    <property type="project" value="TreeGrafter"/>
</dbReference>
<evidence type="ECO:0000256" key="3">
    <source>
        <dbReference type="ARBA" id="ARBA00022989"/>
    </source>
</evidence>
<comment type="caution">
    <text evidence="7">The sequence shown here is derived from an EMBL/GenBank/DDBJ whole genome shotgun (WGS) entry which is preliminary data.</text>
</comment>